<dbReference type="Pfam" id="PF07712">
    <property type="entry name" value="SURNod19"/>
    <property type="match status" value="2"/>
</dbReference>
<keyword evidence="2" id="KW-0732">Signal</keyword>
<dbReference type="PANTHER" id="PTHR33390">
    <property type="entry name" value="STRESS UP-REGULATED NOD 19 PROTEIN"/>
    <property type="match status" value="1"/>
</dbReference>
<organism evidence="3 4">
    <name type="scientific">Seminavis robusta</name>
    <dbReference type="NCBI Taxonomy" id="568900"/>
    <lineage>
        <taxon>Eukaryota</taxon>
        <taxon>Sar</taxon>
        <taxon>Stramenopiles</taxon>
        <taxon>Ochrophyta</taxon>
        <taxon>Bacillariophyta</taxon>
        <taxon>Bacillariophyceae</taxon>
        <taxon>Bacillariophycidae</taxon>
        <taxon>Naviculales</taxon>
        <taxon>Naviculaceae</taxon>
        <taxon>Seminavis</taxon>
    </lineage>
</organism>
<evidence type="ECO:0000313" key="3">
    <source>
        <dbReference type="EMBL" id="CAB9516861.1"/>
    </source>
</evidence>
<evidence type="ECO:0000256" key="2">
    <source>
        <dbReference type="SAM" id="SignalP"/>
    </source>
</evidence>
<keyword evidence="4" id="KW-1185">Reference proteome</keyword>
<evidence type="ECO:0000313" key="4">
    <source>
        <dbReference type="Proteomes" id="UP001153069"/>
    </source>
</evidence>
<name>A0A9N8E8U6_9STRA</name>
<feature type="region of interest" description="Disordered" evidence="1">
    <location>
        <begin position="109"/>
        <end position="131"/>
    </location>
</feature>
<dbReference type="EMBL" id="CAICTM010000810">
    <property type="protein sequence ID" value="CAB9516861.1"/>
    <property type="molecule type" value="Genomic_DNA"/>
</dbReference>
<proteinExistence type="predicted"/>
<feature type="signal peptide" evidence="2">
    <location>
        <begin position="1"/>
        <end position="24"/>
    </location>
</feature>
<dbReference type="Proteomes" id="UP001153069">
    <property type="component" value="Unassembled WGS sequence"/>
</dbReference>
<accession>A0A9N8E8U6</accession>
<comment type="caution">
    <text evidence="3">The sequence shown here is derived from an EMBL/GenBank/DDBJ whole genome shotgun (WGS) entry which is preliminary data.</text>
</comment>
<dbReference type="AlphaFoldDB" id="A0A9N8E8U6"/>
<feature type="compositionally biased region" description="Polar residues" evidence="1">
    <location>
        <begin position="113"/>
        <end position="122"/>
    </location>
</feature>
<dbReference type="InterPro" id="IPR011692">
    <property type="entry name" value="Stress_up-reg_Nod19"/>
</dbReference>
<evidence type="ECO:0000256" key="1">
    <source>
        <dbReference type="SAM" id="MobiDB-lite"/>
    </source>
</evidence>
<feature type="chain" id="PRO_5040291332" evidence="2">
    <location>
        <begin position="25"/>
        <end position="545"/>
    </location>
</feature>
<sequence>MMMRLLSTCHLLLLLLAAVSCVSAVTTTRENEDGSFTFESLTQPLPLYPGEVSNTWHHIAIPKGPIAISEFAADIVELDDDDTMIPVPLSDAYLHHHVVYSQHDYQNRHKKTSSATTTTQRSIGFGAGTESRGTRQVFPHPYRFTTTAGEDEFLANVHVINTRSMTVPQAHHCLECPCTAEDRFDPANQKKFRWFWQSSAETTKYNSSLLNTVVERRHHWDRCNAKLQNQSNTACSPSTYNGGLLCCEHGEFCLDQYYLDASLLATPNKRTGVRAPTLNNETQSTFYLRYTLTYTPLQRRNDEEIIPLYLAQCCDATGNLTSAGNIEYDIPVLCNSNTTTNPSSPACIHTLETIQTLHGASDGVFGAGSIENAEQQSEEWVDVVYMVGHLHRGGIEMTAYLAENNTLLCRSLPYYGTNNGSVGQIGNEPGYINRMSTCTFDPPRRMRTSDQIRVVGKYNATEAHTGVMSLFYIAVADVDNDGQGVNVIPTNGESVGFWKRFQRLASFCGVAIVLFATYQTFFQNRRMGRGGYEQVPSSTATSLTV</sequence>
<dbReference type="OrthoDB" id="1923469at2759"/>
<dbReference type="PANTHER" id="PTHR33390:SF1">
    <property type="entry name" value="STRESS UP-REGULATED NOD 19 PROTEIN"/>
    <property type="match status" value="1"/>
</dbReference>
<dbReference type="PROSITE" id="PS51257">
    <property type="entry name" value="PROKAR_LIPOPROTEIN"/>
    <property type="match status" value="1"/>
</dbReference>
<reference evidence="3" key="1">
    <citation type="submission" date="2020-06" db="EMBL/GenBank/DDBJ databases">
        <authorList>
            <consortium name="Plant Systems Biology data submission"/>
        </authorList>
    </citation>
    <scope>NUCLEOTIDE SEQUENCE</scope>
    <source>
        <strain evidence="3">D6</strain>
    </source>
</reference>
<gene>
    <name evidence="3" type="ORF">SEMRO_811_G205970.1</name>
</gene>
<protein>
    <submittedName>
        <fullName evidence="3">Stress up-regulated Nod 19</fullName>
    </submittedName>
</protein>